<dbReference type="InterPro" id="IPR006384">
    <property type="entry name" value="HAD_hydro_PyrdxlP_Pase-like"/>
</dbReference>
<dbReference type="OrthoDB" id="10267182at2759"/>
<dbReference type="Gene3D" id="3.40.50.1000">
    <property type="entry name" value="HAD superfamily/HAD-like"/>
    <property type="match status" value="1"/>
</dbReference>
<evidence type="ECO:0000313" key="7">
    <source>
        <dbReference type="EMBL" id="KNC53634.1"/>
    </source>
</evidence>
<dbReference type="InterPro" id="IPR036412">
    <property type="entry name" value="HAD-like_sf"/>
</dbReference>
<keyword evidence="2 6" id="KW-0479">Metal-binding</keyword>
<feature type="active site" description="Proton donor" evidence="5">
    <location>
        <position position="24"/>
    </location>
</feature>
<organism evidence="7 8">
    <name type="scientific">Thecamonas trahens ATCC 50062</name>
    <dbReference type="NCBI Taxonomy" id="461836"/>
    <lineage>
        <taxon>Eukaryota</taxon>
        <taxon>Apusozoa</taxon>
        <taxon>Apusomonadida</taxon>
        <taxon>Apusomonadidae</taxon>
        <taxon>Thecamonas</taxon>
    </lineage>
</organism>
<accession>A0A0L0DMV6</accession>
<dbReference type="NCBIfam" id="TIGR01488">
    <property type="entry name" value="HAD-SF-IB"/>
    <property type="match status" value="1"/>
</dbReference>
<feature type="active site" description="Nucleophile" evidence="5">
    <location>
        <position position="22"/>
    </location>
</feature>
<dbReference type="GeneID" id="25561098"/>
<dbReference type="Proteomes" id="UP000054408">
    <property type="component" value="Unassembled WGS sequence"/>
</dbReference>
<reference evidence="7 8" key="1">
    <citation type="submission" date="2010-05" db="EMBL/GenBank/DDBJ databases">
        <title>The Genome Sequence of Thecamonas trahens ATCC 50062.</title>
        <authorList>
            <consortium name="The Broad Institute Genome Sequencing Platform"/>
            <person name="Russ C."/>
            <person name="Cuomo C."/>
            <person name="Shea T."/>
            <person name="Young S.K."/>
            <person name="Zeng Q."/>
            <person name="Koehrsen M."/>
            <person name="Haas B."/>
            <person name="Borodovsky M."/>
            <person name="Guigo R."/>
            <person name="Alvarado L."/>
            <person name="Berlin A."/>
            <person name="Bochicchio J."/>
            <person name="Borenstein D."/>
            <person name="Chapman S."/>
            <person name="Chen Z."/>
            <person name="Freedman E."/>
            <person name="Gellesch M."/>
            <person name="Goldberg J."/>
            <person name="Griggs A."/>
            <person name="Gujja S."/>
            <person name="Heilman E."/>
            <person name="Heiman D."/>
            <person name="Hepburn T."/>
            <person name="Howarth C."/>
            <person name="Jen D."/>
            <person name="Larson L."/>
            <person name="Mehta T."/>
            <person name="Park D."/>
            <person name="Pearson M."/>
            <person name="Roberts A."/>
            <person name="Saif S."/>
            <person name="Shenoy N."/>
            <person name="Sisk P."/>
            <person name="Stolte C."/>
            <person name="Sykes S."/>
            <person name="Thomson T."/>
            <person name="Walk T."/>
            <person name="White J."/>
            <person name="Yandava C."/>
            <person name="Burger G."/>
            <person name="Gray M.W."/>
            <person name="Holland P.W.H."/>
            <person name="King N."/>
            <person name="Lang F.B.F."/>
            <person name="Roger A.J."/>
            <person name="Ruiz-Trillo I."/>
            <person name="Lander E."/>
            <person name="Nusbaum C."/>
        </authorList>
    </citation>
    <scope>NUCLEOTIDE SEQUENCE [LARGE SCALE GENOMIC DNA]</scope>
    <source>
        <strain evidence="7 8">ATCC 50062</strain>
    </source>
</reference>
<name>A0A0L0DMV6_THETB</name>
<dbReference type="Pfam" id="PF06888">
    <property type="entry name" value="Put_Phosphatase"/>
    <property type="match status" value="1"/>
</dbReference>
<dbReference type="InterPro" id="IPR016965">
    <property type="entry name" value="Pase_PHOSPHO-typ"/>
</dbReference>
<dbReference type="PANTHER" id="PTHR20889">
    <property type="entry name" value="PHOSPHATASE, ORPHAN 1, 2"/>
    <property type="match status" value="1"/>
</dbReference>
<dbReference type="PANTHER" id="PTHR20889:SF12">
    <property type="entry name" value="LP01149P"/>
    <property type="match status" value="1"/>
</dbReference>
<dbReference type="SUPFAM" id="SSF56784">
    <property type="entry name" value="HAD-like"/>
    <property type="match status" value="1"/>
</dbReference>
<evidence type="ECO:0000256" key="4">
    <source>
        <dbReference type="ARBA" id="ARBA00022842"/>
    </source>
</evidence>
<feature type="binding site" evidence="6">
    <location>
        <position position="22"/>
    </location>
    <ligand>
        <name>Mg(2+)</name>
        <dbReference type="ChEBI" id="CHEBI:18420"/>
    </ligand>
</feature>
<sequence length="271" mass="28817">MATSSSGALPSDTLPSGALIFDFDSSLIDANTDTIVLDRLDAGLRDRQRELVAELGSDWPAVMTTVLGELTCGPDAVLAAMADVPRFRESEDAVRRARDLGMDTYIVSNGNTVLIGAVLEDLGLSDAFTAVYATPGTWSDDGKLVVAPYHTDGVACTRYHRCPPMMCKARVIESIVAERNGVPYDHLAYVGDSVGDFCALTALDASRNHHALVRGDCSLETLLATDASARARVSLPDDCLHRWTSGADVLAVLERHVFAAVHESSAAPPAS</sequence>
<keyword evidence="4 6" id="KW-0460">Magnesium</keyword>
<evidence type="ECO:0000313" key="8">
    <source>
        <dbReference type="Proteomes" id="UP000054408"/>
    </source>
</evidence>
<feature type="binding site" evidence="6">
    <location>
        <position position="192"/>
    </location>
    <ligand>
        <name>Mg(2+)</name>
        <dbReference type="ChEBI" id="CHEBI:18420"/>
    </ligand>
</feature>
<protein>
    <submittedName>
        <fullName evidence="7">Phosphatase phospho1</fullName>
    </submittedName>
</protein>
<dbReference type="eggNOG" id="KOG3120">
    <property type="taxonomic scope" value="Eukaryota"/>
</dbReference>
<keyword evidence="3" id="KW-0378">Hydrolase</keyword>
<gene>
    <name evidence="7" type="ORF">AMSG_01343</name>
</gene>
<evidence type="ECO:0000256" key="6">
    <source>
        <dbReference type="PIRSR" id="PIRSR031051-3"/>
    </source>
</evidence>
<feature type="binding site" evidence="6">
    <location>
        <position position="24"/>
    </location>
    <ligand>
        <name>Mg(2+)</name>
        <dbReference type="ChEBI" id="CHEBI:18420"/>
    </ligand>
</feature>
<dbReference type="EMBL" id="GL349437">
    <property type="protein sequence ID" value="KNC53634.1"/>
    <property type="molecule type" value="Genomic_DNA"/>
</dbReference>
<evidence type="ECO:0000256" key="1">
    <source>
        <dbReference type="ARBA" id="ARBA00001946"/>
    </source>
</evidence>
<proteinExistence type="predicted"/>
<dbReference type="GO" id="GO:0046872">
    <property type="term" value="F:metal ion binding"/>
    <property type="evidence" value="ECO:0007669"/>
    <property type="project" value="UniProtKB-KW"/>
</dbReference>
<dbReference type="AlphaFoldDB" id="A0A0L0DMV6"/>
<dbReference type="InterPro" id="IPR023214">
    <property type="entry name" value="HAD_sf"/>
</dbReference>
<dbReference type="GO" id="GO:0016791">
    <property type="term" value="F:phosphatase activity"/>
    <property type="evidence" value="ECO:0007669"/>
    <property type="project" value="InterPro"/>
</dbReference>
<dbReference type="OMA" id="HNLADCF"/>
<dbReference type="STRING" id="461836.A0A0L0DMV6"/>
<comment type="cofactor">
    <cofactor evidence="1 6">
        <name>Mg(2+)</name>
        <dbReference type="ChEBI" id="CHEBI:18420"/>
    </cofactor>
</comment>
<keyword evidence="8" id="KW-1185">Reference proteome</keyword>
<evidence type="ECO:0000256" key="3">
    <source>
        <dbReference type="ARBA" id="ARBA00022801"/>
    </source>
</evidence>
<evidence type="ECO:0000256" key="2">
    <source>
        <dbReference type="ARBA" id="ARBA00022723"/>
    </source>
</evidence>
<dbReference type="PIRSF" id="PIRSF031051">
    <property type="entry name" value="PyrdxlP_Pase_PHOSPHO2"/>
    <property type="match status" value="1"/>
</dbReference>
<dbReference type="RefSeq" id="XP_013761951.1">
    <property type="nucleotide sequence ID" value="XM_013906497.1"/>
</dbReference>
<dbReference type="NCBIfam" id="TIGR01489">
    <property type="entry name" value="DKMTPPase-SF"/>
    <property type="match status" value="1"/>
</dbReference>
<evidence type="ECO:0000256" key="5">
    <source>
        <dbReference type="PIRSR" id="PIRSR031051-1"/>
    </source>
</evidence>